<dbReference type="Pfam" id="PF13855">
    <property type="entry name" value="LRR_8"/>
    <property type="match status" value="1"/>
</dbReference>
<keyword evidence="5" id="KW-0433">Leucine-rich repeat</keyword>
<dbReference type="InterPro" id="IPR003591">
    <property type="entry name" value="Leu-rich_rpt_typical-subtyp"/>
</dbReference>
<dbReference type="Pfam" id="PF08263">
    <property type="entry name" value="LRRNT_2"/>
    <property type="match status" value="1"/>
</dbReference>
<dbReference type="InterPro" id="IPR032675">
    <property type="entry name" value="LRR_dom_sf"/>
</dbReference>
<keyword evidence="12" id="KW-0325">Glycoprotein</keyword>
<proteinExistence type="predicted"/>
<feature type="chain" id="PRO_5045074326" description="non-specific serine/threonine protein kinase" evidence="17">
    <location>
        <begin position="28"/>
        <end position="404"/>
    </location>
</feature>
<keyword evidence="4" id="KW-0418">Kinase</keyword>
<keyword evidence="9 16" id="KW-1133">Transmembrane helix</keyword>
<evidence type="ECO:0000256" key="3">
    <source>
        <dbReference type="ARBA" id="ARBA00022475"/>
    </source>
</evidence>
<dbReference type="GeneID" id="104767510"/>
<name>A0ABM0XRH6_CAMSA</name>
<evidence type="ECO:0000256" key="8">
    <source>
        <dbReference type="ARBA" id="ARBA00022737"/>
    </source>
</evidence>
<dbReference type="InterPro" id="IPR001611">
    <property type="entry name" value="Leu-rich_rpt"/>
</dbReference>
<keyword evidence="4" id="KW-0723">Serine/threonine-protein kinase</keyword>
<evidence type="ECO:0000313" key="20">
    <source>
        <dbReference type="RefSeq" id="XP_010489831.1"/>
    </source>
</evidence>
<keyword evidence="7 17" id="KW-0732">Signal</keyword>
<dbReference type="PRINTS" id="PR00019">
    <property type="entry name" value="LEURICHRPT"/>
</dbReference>
<evidence type="ECO:0000313" key="19">
    <source>
        <dbReference type="Proteomes" id="UP000694864"/>
    </source>
</evidence>
<evidence type="ECO:0000256" key="11">
    <source>
        <dbReference type="ARBA" id="ARBA00023170"/>
    </source>
</evidence>
<feature type="compositionally biased region" description="Low complexity" evidence="15">
    <location>
        <begin position="275"/>
        <end position="288"/>
    </location>
</feature>
<evidence type="ECO:0000256" key="17">
    <source>
        <dbReference type="SAM" id="SignalP"/>
    </source>
</evidence>
<comment type="catalytic activity">
    <reaction evidence="13">
        <text>L-threonyl-[protein] + ATP = O-phospho-L-threonyl-[protein] + ADP + H(+)</text>
        <dbReference type="Rhea" id="RHEA:46608"/>
        <dbReference type="Rhea" id="RHEA-COMP:11060"/>
        <dbReference type="Rhea" id="RHEA-COMP:11605"/>
        <dbReference type="ChEBI" id="CHEBI:15378"/>
        <dbReference type="ChEBI" id="CHEBI:30013"/>
        <dbReference type="ChEBI" id="CHEBI:30616"/>
        <dbReference type="ChEBI" id="CHEBI:61977"/>
        <dbReference type="ChEBI" id="CHEBI:456216"/>
        <dbReference type="EC" id="2.7.11.1"/>
    </reaction>
</comment>
<dbReference type="Proteomes" id="UP000694864">
    <property type="component" value="Chromosome 19"/>
</dbReference>
<evidence type="ECO:0000256" key="9">
    <source>
        <dbReference type="ARBA" id="ARBA00022989"/>
    </source>
</evidence>
<evidence type="ECO:0000256" key="2">
    <source>
        <dbReference type="ARBA" id="ARBA00012513"/>
    </source>
</evidence>
<evidence type="ECO:0000256" key="15">
    <source>
        <dbReference type="SAM" id="MobiDB-lite"/>
    </source>
</evidence>
<evidence type="ECO:0000256" key="5">
    <source>
        <dbReference type="ARBA" id="ARBA00022614"/>
    </source>
</evidence>
<dbReference type="Pfam" id="PF00560">
    <property type="entry name" value="LRR_1"/>
    <property type="match status" value="2"/>
</dbReference>
<dbReference type="PROSITE" id="PS51450">
    <property type="entry name" value="LRR"/>
    <property type="match status" value="1"/>
</dbReference>
<evidence type="ECO:0000256" key="16">
    <source>
        <dbReference type="SAM" id="Phobius"/>
    </source>
</evidence>
<feature type="signal peptide" evidence="17">
    <location>
        <begin position="1"/>
        <end position="27"/>
    </location>
</feature>
<dbReference type="PANTHER" id="PTHR27000">
    <property type="entry name" value="LEUCINE-RICH REPEAT RECEPTOR-LIKE PROTEIN KINASE FAMILY PROTEIN-RELATED"/>
    <property type="match status" value="1"/>
</dbReference>
<sequence>MTENRRVVVLALLLLCIVWFEPSFILGATDASDTSALNIMFTSMNSPGQLSQWTASGGDPCGQNWRGVTCSGSRVTQIKLPSLGLSGTLGYTLDKLTSVTEFDLSNNNLGGDLPYQLPPNLERLNLANNQFTGSAQYSISLMAPLKYLNLAHNQLKQLAIDFTKLTSLSILDLSSNAITGSLPNSCSFLTSAKSIYLQNNQFSGTIDILATLPLENLNIANNRFTGWVPDSLKGINLQKDGNLFTSGPAPPPPPGTPPISKSPTPKSGNRETRSNGDSSSSSKDSNKSGIGAGGIAGIVISLIIVAAVIAFFLFKRKRSKRSSSSTDIEKTDSNINQPIVLASSEFHQENKSVQNPPLVETKKLDTSLSMNLRPPPAERHKSFDDDDSTMRKPIVAKKAAVVMS</sequence>
<evidence type="ECO:0000256" key="1">
    <source>
        <dbReference type="ARBA" id="ARBA00004251"/>
    </source>
</evidence>
<evidence type="ECO:0000256" key="10">
    <source>
        <dbReference type="ARBA" id="ARBA00023136"/>
    </source>
</evidence>
<comment type="catalytic activity">
    <reaction evidence="14">
        <text>L-seryl-[protein] + ATP = O-phospho-L-seryl-[protein] + ADP + H(+)</text>
        <dbReference type="Rhea" id="RHEA:17989"/>
        <dbReference type="Rhea" id="RHEA-COMP:9863"/>
        <dbReference type="Rhea" id="RHEA-COMP:11604"/>
        <dbReference type="ChEBI" id="CHEBI:15378"/>
        <dbReference type="ChEBI" id="CHEBI:29999"/>
        <dbReference type="ChEBI" id="CHEBI:30616"/>
        <dbReference type="ChEBI" id="CHEBI:83421"/>
        <dbReference type="ChEBI" id="CHEBI:456216"/>
        <dbReference type="EC" id="2.7.11.1"/>
    </reaction>
</comment>
<dbReference type="PANTHER" id="PTHR27000:SF800">
    <property type="entry name" value="OS11G0197000 PROTEIN"/>
    <property type="match status" value="1"/>
</dbReference>
<keyword evidence="11" id="KW-0675">Receptor</keyword>
<dbReference type="EC" id="2.7.11.1" evidence="2"/>
<keyword evidence="6 16" id="KW-0812">Transmembrane</keyword>
<keyword evidence="8" id="KW-0677">Repeat</keyword>
<organism evidence="19 20">
    <name type="scientific">Camelina sativa</name>
    <name type="common">False flax</name>
    <name type="synonym">Myagrum sativum</name>
    <dbReference type="NCBI Taxonomy" id="90675"/>
    <lineage>
        <taxon>Eukaryota</taxon>
        <taxon>Viridiplantae</taxon>
        <taxon>Streptophyta</taxon>
        <taxon>Embryophyta</taxon>
        <taxon>Tracheophyta</taxon>
        <taxon>Spermatophyta</taxon>
        <taxon>Magnoliopsida</taxon>
        <taxon>eudicotyledons</taxon>
        <taxon>Gunneridae</taxon>
        <taxon>Pentapetalae</taxon>
        <taxon>rosids</taxon>
        <taxon>malvids</taxon>
        <taxon>Brassicales</taxon>
        <taxon>Brassicaceae</taxon>
        <taxon>Camelineae</taxon>
        <taxon>Camelina</taxon>
    </lineage>
</organism>
<accession>A0ABM0XRH6</accession>
<feature type="region of interest" description="Disordered" evidence="15">
    <location>
        <begin position="367"/>
        <end position="389"/>
    </location>
</feature>
<dbReference type="RefSeq" id="XP_010489831.1">
    <property type="nucleotide sequence ID" value="XM_010491529.1"/>
</dbReference>
<feature type="transmembrane region" description="Helical" evidence="16">
    <location>
        <begin position="290"/>
        <end position="314"/>
    </location>
</feature>
<evidence type="ECO:0000256" key="12">
    <source>
        <dbReference type="ARBA" id="ARBA00023180"/>
    </source>
</evidence>
<gene>
    <name evidence="20" type="primary">LOC104767510</name>
</gene>
<feature type="compositionally biased region" description="Pro residues" evidence="15">
    <location>
        <begin position="248"/>
        <end position="257"/>
    </location>
</feature>
<dbReference type="Gene3D" id="3.80.10.10">
    <property type="entry name" value="Ribonuclease Inhibitor"/>
    <property type="match status" value="1"/>
</dbReference>
<evidence type="ECO:0000256" key="4">
    <source>
        <dbReference type="ARBA" id="ARBA00022527"/>
    </source>
</evidence>
<reference evidence="20" key="2">
    <citation type="submission" date="2025-08" db="UniProtKB">
        <authorList>
            <consortium name="RefSeq"/>
        </authorList>
    </citation>
    <scope>IDENTIFICATION</scope>
    <source>
        <tissue evidence="20">Leaf</tissue>
    </source>
</reference>
<evidence type="ECO:0000256" key="7">
    <source>
        <dbReference type="ARBA" id="ARBA00022729"/>
    </source>
</evidence>
<evidence type="ECO:0000259" key="18">
    <source>
        <dbReference type="Pfam" id="PF08263"/>
    </source>
</evidence>
<feature type="region of interest" description="Disordered" evidence="15">
    <location>
        <begin position="241"/>
        <end position="288"/>
    </location>
</feature>
<comment type="subcellular location">
    <subcellularLocation>
        <location evidence="1">Cell membrane</location>
        <topology evidence="1">Single-pass type I membrane protein</topology>
    </subcellularLocation>
</comment>
<evidence type="ECO:0000256" key="13">
    <source>
        <dbReference type="ARBA" id="ARBA00047899"/>
    </source>
</evidence>
<feature type="domain" description="Leucine-rich repeat-containing N-terminal plant-type" evidence="18">
    <location>
        <begin position="31"/>
        <end position="71"/>
    </location>
</feature>
<keyword evidence="3" id="KW-1003">Cell membrane</keyword>
<dbReference type="InterPro" id="IPR013210">
    <property type="entry name" value="LRR_N_plant-typ"/>
</dbReference>
<evidence type="ECO:0000256" key="6">
    <source>
        <dbReference type="ARBA" id="ARBA00022692"/>
    </source>
</evidence>
<dbReference type="SUPFAM" id="SSF52058">
    <property type="entry name" value="L domain-like"/>
    <property type="match status" value="1"/>
</dbReference>
<keyword evidence="10 16" id="KW-0472">Membrane</keyword>
<keyword evidence="4" id="KW-0808">Transferase</keyword>
<protein>
    <recommendedName>
        <fullName evidence="2">non-specific serine/threonine protein kinase</fullName>
        <ecNumber evidence="2">2.7.11.1</ecNumber>
    </recommendedName>
</protein>
<feature type="compositionally biased region" description="Low complexity" evidence="15">
    <location>
        <begin position="258"/>
        <end position="267"/>
    </location>
</feature>
<dbReference type="SMART" id="SM00369">
    <property type="entry name" value="LRR_TYP"/>
    <property type="match status" value="3"/>
</dbReference>
<keyword evidence="19" id="KW-1185">Reference proteome</keyword>
<evidence type="ECO:0000256" key="14">
    <source>
        <dbReference type="ARBA" id="ARBA00048679"/>
    </source>
</evidence>
<reference evidence="19" key="1">
    <citation type="journal article" date="2014" name="Nat. Commun.">
        <title>The emerging biofuel crop Camelina sativa retains a highly undifferentiated hexaploid genome structure.</title>
        <authorList>
            <person name="Kagale S."/>
            <person name="Koh C."/>
            <person name="Nixon J."/>
            <person name="Bollina V."/>
            <person name="Clarke W.E."/>
            <person name="Tuteja R."/>
            <person name="Spillane C."/>
            <person name="Robinson S.J."/>
            <person name="Links M.G."/>
            <person name="Clarke C."/>
            <person name="Higgins E.E."/>
            <person name="Huebert T."/>
            <person name="Sharpe A.G."/>
            <person name="Parkin I.A."/>
        </authorList>
    </citation>
    <scope>NUCLEOTIDE SEQUENCE [LARGE SCALE GENOMIC DNA]</scope>
    <source>
        <strain evidence="19">cv. DH55</strain>
    </source>
</reference>